<dbReference type="Proteomes" id="UP000004810">
    <property type="component" value="Unassembled WGS sequence"/>
</dbReference>
<evidence type="ECO:0000256" key="1">
    <source>
        <dbReference type="SAM" id="Phobius"/>
    </source>
</evidence>
<protein>
    <submittedName>
        <fullName evidence="2">Uncharacterized protein</fullName>
    </submittedName>
</protein>
<dbReference type="AlphaFoldDB" id="J9F1H5"/>
<keyword evidence="1" id="KW-0812">Transmembrane</keyword>
<keyword evidence="1" id="KW-0472">Membrane</keyword>
<name>J9F1H5_WUCBA</name>
<feature type="transmembrane region" description="Helical" evidence="1">
    <location>
        <begin position="113"/>
        <end position="134"/>
    </location>
</feature>
<dbReference type="EMBL" id="ADBV01002300">
    <property type="protein sequence ID" value="EJW83302.1"/>
    <property type="molecule type" value="Genomic_DNA"/>
</dbReference>
<accession>J9F1H5</accession>
<comment type="caution">
    <text evidence="2">The sequence shown here is derived from an EMBL/GenBank/DDBJ whole genome shotgun (WGS) entry which is preliminary data.</text>
</comment>
<evidence type="ECO:0000313" key="3">
    <source>
        <dbReference type="Proteomes" id="UP000004810"/>
    </source>
</evidence>
<proteinExistence type="predicted"/>
<organism evidence="2 3">
    <name type="scientific">Wuchereria bancrofti</name>
    <dbReference type="NCBI Taxonomy" id="6293"/>
    <lineage>
        <taxon>Eukaryota</taxon>
        <taxon>Metazoa</taxon>
        <taxon>Ecdysozoa</taxon>
        <taxon>Nematoda</taxon>
        <taxon>Chromadorea</taxon>
        <taxon>Rhabditida</taxon>
        <taxon>Spirurina</taxon>
        <taxon>Spiruromorpha</taxon>
        <taxon>Filarioidea</taxon>
        <taxon>Onchocercidae</taxon>
        <taxon>Wuchereria</taxon>
    </lineage>
</organism>
<evidence type="ECO:0000313" key="2">
    <source>
        <dbReference type="EMBL" id="EJW83302.1"/>
    </source>
</evidence>
<sequence length="160" mass="17848">MVKPISDSVKENHVVNDEKSAPSTAIIASNLTAHIPYGIPCVRELLRFQDSNSQHIHEECYGSDLPVGSRLGFMSCSRAGNSLNEGNDSLSWELASRLVKDYRMLRRSKRCSLGFLMIHKMFEMLVFGALQFLAVAADRAFRAQAGEKTSHEDDESNQLT</sequence>
<gene>
    <name evidence="2" type="ORF">WUBG_05789</name>
</gene>
<reference evidence="3" key="1">
    <citation type="submission" date="2012-08" db="EMBL/GenBank/DDBJ databases">
        <title>The Genome Sequence of Wuchereria bancrofti.</title>
        <authorList>
            <person name="Nutman T.B."/>
            <person name="Fink D.L."/>
            <person name="Russ C."/>
            <person name="Young S."/>
            <person name="Zeng Q."/>
            <person name="Koehrsen M."/>
            <person name="Alvarado L."/>
            <person name="Berlin A."/>
            <person name="Chapman S.B."/>
            <person name="Chen Z."/>
            <person name="Freedman E."/>
            <person name="Gellesch M."/>
            <person name="Goldberg J."/>
            <person name="Griggs A."/>
            <person name="Gujja S."/>
            <person name="Heilman E.R."/>
            <person name="Heiman D."/>
            <person name="Hepburn T."/>
            <person name="Howarth C."/>
            <person name="Jen D."/>
            <person name="Larson L."/>
            <person name="Lewis B."/>
            <person name="Mehta T."/>
            <person name="Park D."/>
            <person name="Pearson M."/>
            <person name="Roberts A."/>
            <person name="Saif S."/>
            <person name="Shea T."/>
            <person name="Shenoy N."/>
            <person name="Sisk P."/>
            <person name="Stolte C."/>
            <person name="Sykes S."/>
            <person name="Walk T."/>
            <person name="White J."/>
            <person name="Yandava C."/>
            <person name="Haas B."/>
            <person name="Henn M.R."/>
            <person name="Nusbaum C."/>
            <person name="Birren B."/>
        </authorList>
    </citation>
    <scope>NUCLEOTIDE SEQUENCE [LARGE SCALE GENOMIC DNA]</scope>
    <source>
        <strain evidence="3">NA</strain>
    </source>
</reference>
<keyword evidence="1" id="KW-1133">Transmembrane helix</keyword>